<dbReference type="EMBL" id="CAJVQA010003676">
    <property type="protein sequence ID" value="CAG8580616.1"/>
    <property type="molecule type" value="Genomic_DNA"/>
</dbReference>
<protein>
    <submittedName>
        <fullName evidence="1">4776_t:CDS:1</fullName>
    </submittedName>
</protein>
<comment type="caution">
    <text evidence="1">The sequence shown here is derived from an EMBL/GenBank/DDBJ whole genome shotgun (WGS) entry which is preliminary data.</text>
</comment>
<gene>
    <name evidence="1" type="ORF">CPELLU_LOCUS6071</name>
</gene>
<sequence length="62" mass="6974">MIALKSKFWDVSVNDAVVAAAISKLKELLKEYDLKDIYNMDKTSLEPNTTLATKCLKGKKKI</sequence>
<name>A0A9N9BTL2_9GLOM</name>
<evidence type="ECO:0000313" key="1">
    <source>
        <dbReference type="EMBL" id="CAG8580616.1"/>
    </source>
</evidence>
<proteinExistence type="predicted"/>
<evidence type="ECO:0000313" key="2">
    <source>
        <dbReference type="Proteomes" id="UP000789759"/>
    </source>
</evidence>
<reference evidence="1" key="1">
    <citation type="submission" date="2021-06" db="EMBL/GenBank/DDBJ databases">
        <authorList>
            <person name="Kallberg Y."/>
            <person name="Tangrot J."/>
            <person name="Rosling A."/>
        </authorList>
    </citation>
    <scope>NUCLEOTIDE SEQUENCE</scope>
    <source>
        <strain evidence="1">FL966</strain>
    </source>
</reference>
<organism evidence="1 2">
    <name type="scientific">Cetraspora pellucida</name>
    <dbReference type="NCBI Taxonomy" id="1433469"/>
    <lineage>
        <taxon>Eukaryota</taxon>
        <taxon>Fungi</taxon>
        <taxon>Fungi incertae sedis</taxon>
        <taxon>Mucoromycota</taxon>
        <taxon>Glomeromycotina</taxon>
        <taxon>Glomeromycetes</taxon>
        <taxon>Diversisporales</taxon>
        <taxon>Gigasporaceae</taxon>
        <taxon>Cetraspora</taxon>
    </lineage>
</organism>
<accession>A0A9N9BTL2</accession>
<dbReference type="AlphaFoldDB" id="A0A9N9BTL2"/>
<keyword evidence="2" id="KW-1185">Reference proteome</keyword>
<dbReference type="Proteomes" id="UP000789759">
    <property type="component" value="Unassembled WGS sequence"/>
</dbReference>